<evidence type="ECO:0008006" key="6">
    <source>
        <dbReference type="Google" id="ProtNLM"/>
    </source>
</evidence>
<dbReference type="AlphaFoldDB" id="A0A9W6CH55"/>
<dbReference type="GeneID" id="95762613"/>
<evidence type="ECO:0000313" key="3">
    <source>
        <dbReference type="EMBL" id="MDR6332101.1"/>
    </source>
</evidence>
<protein>
    <recommendedName>
        <fullName evidence="6">DUF2946 domain-containing protein</fullName>
    </recommendedName>
</protein>
<dbReference type="EMBL" id="JAVDPY010000001">
    <property type="protein sequence ID" value="MDR6332101.1"/>
    <property type="molecule type" value="Genomic_DNA"/>
</dbReference>
<dbReference type="EMBL" id="BSDO01000002">
    <property type="protein sequence ID" value="GLI22151.1"/>
    <property type="molecule type" value="Genomic_DNA"/>
</dbReference>
<dbReference type="Proteomes" id="UP001245370">
    <property type="component" value="Unassembled WGS sequence"/>
</dbReference>
<dbReference type="Proteomes" id="UP001144397">
    <property type="component" value="Unassembled WGS sequence"/>
</dbReference>
<reference evidence="3 5" key="2">
    <citation type="submission" date="2023-07" db="EMBL/GenBank/DDBJ databases">
        <title>Genomic Encyclopedia of Type Strains, Phase IV (KMG-IV): sequencing the most valuable type-strain genomes for metagenomic binning, comparative biology and taxonomic classification.</title>
        <authorList>
            <person name="Goeker M."/>
        </authorList>
    </citation>
    <scope>NUCLEOTIDE SEQUENCE [LARGE SCALE GENOMIC DNA]</scope>
    <source>
        <strain evidence="3 5">DSM 338</strain>
    </source>
</reference>
<evidence type="ECO:0000313" key="4">
    <source>
        <dbReference type="Proteomes" id="UP001144397"/>
    </source>
</evidence>
<gene>
    <name evidence="3" type="ORF">GGQ86_000548</name>
    <name evidence="2" type="ORF">XFLAVUS301_18250</name>
</gene>
<accession>A0A9W6CH55</accession>
<feature type="region of interest" description="Disordered" evidence="1">
    <location>
        <begin position="102"/>
        <end position="125"/>
    </location>
</feature>
<evidence type="ECO:0000313" key="2">
    <source>
        <dbReference type="EMBL" id="GLI22151.1"/>
    </source>
</evidence>
<feature type="compositionally biased region" description="Low complexity" evidence="1">
    <location>
        <begin position="116"/>
        <end position="125"/>
    </location>
</feature>
<feature type="compositionally biased region" description="Basic and acidic residues" evidence="1">
    <location>
        <begin position="104"/>
        <end position="115"/>
    </location>
</feature>
<organism evidence="2 4">
    <name type="scientific">Xanthobacter flavus</name>
    <dbReference type="NCBI Taxonomy" id="281"/>
    <lineage>
        <taxon>Bacteria</taxon>
        <taxon>Pseudomonadati</taxon>
        <taxon>Pseudomonadota</taxon>
        <taxon>Alphaproteobacteria</taxon>
        <taxon>Hyphomicrobiales</taxon>
        <taxon>Xanthobacteraceae</taxon>
        <taxon>Xanthobacter</taxon>
    </lineage>
</organism>
<proteinExistence type="predicted"/>
<sequence>MGIGLGFKGLRAAAAALFVVAQLTLGFAHQPIALPSSEAPIDLAAYALPDGTLPDLCLNGGDPGTVLKTHPCDACVLTSAPGLAAAPQPALAAPDGRRIAHLAARSERRPAEEARGAQARGPPVT</sequence>
<evidence type="ECO:0000256" key="1">
    <source>
        <dbReference type="SAM" id="MobiDB-lite"/>
    </source>
</evidence>
<keyword evidence="5" id="KW-1185">Reference proteome</keyword>
<dbReference type="RefSeq" id="WP_281807188.1">
    <property type="nucleotide sequence ID" value="NZ_BSDO01000002.1"/>
</dbReference>
<comment type="caution">
    <text evidence="2">The sequence shown here is derived from an EMBL/GenBank/DDBJ whole genome shotgun (WGS) entry which is preliminary data.</text>
</comment>
<name>A0A9W6CH55_XANFL</name>
<reference evidence="2" key="1">
    <citation type="submission" date="2022-12" db="EMBL/GenBank/DDBJ databases">
        <title>Reference genome sequencing for broad-spectrum identification of bacterial and archaeal isolates by mass spectrometry.</title>
        <authorList>
            <person name="Sekiguchi Y."/>
            <person name="Tourlousse D.M."/>
        </authorList>
    </citation>
    <scope>NUCLEOTIDE SEQUENCE</scope>
    <source>
        <strain evidence="2">301</strain>
    </source>
</reference>
<evidence type="ECO:0000313" key="5">
    <source>
        <dbReference type="Proteomes" id="UP001245370"/>
    </source>
</evidence>